<keyword evidence="2" id="KW-0472">Membrane</keyword>
<sequence length="274" mass="29884">LQAGLVLGLLSLDRMDLAVLKRTGSEQQKWLVGRVEPLTRDPHFTMCALVVVNAACNTALPLFIDRLLNPLAALLISVTAILIFAEIAPQAVCKRYGLEIGAYCSWLVRGLRVLTAPVAWPLAKLLDLLLGEESVLFRRQELNALISLHAEPQQDGSVGALTTDEAQVIKGALDMASKTAEAVMTPLAKVFMLSSEAVIDSQLLATVLAAGHSRVPAILGLILVKELLVVDEAAGMRVRDLRLREMPFLCADIPLYDVLKIFRFGRKHMACLTR</sequence>
<evidence type="ECO:0000256" key="1">
    <source>
        <dbReference type="ARBA" id="ARBA00022737"/>
    </source>
</evidence>
<dbReference type="AlphaFoldDB" id="E1ZAF7"/>
<gene>
    <name evidence="4" type="ORF">CHLNCDRAFT_16812</name>
</gene>
<dbReference type="OrthoDB" id="5353557at2759"/>
<dbReference type="PROSITE" id="PS51846">
    <property type="entry name" value="CNNM"/>
    <property type="match status" value="1"/>
</dbReference>
<dbReference type="KEGG" id="cvr:CHLNCDRAFT_16812"/>
<dbReference type="eggNOG" id="KOG2118">
    <property type="taxonomic scope" value="Eukaryota"/>
</dbReference>
<accession>E1ZAF7</accession>
<dbReference type="EMBL" id="GL433840">
    <property type="protein sequence ID" value="EFN57253.1"/>
    <property type="molecule type" value="Genomic_DNA"/>
</dbReference>
<dbReference type="SUPFAM" id="SSF54631">
    <property type="entry name" value="CBS-domain pair"/>
    <property type="match status" value="1"/>
</dbReference>
<dbReference type="GO" id="GO:0010960">
    <property type="term" value="P:magnesium ion homeostasis"/>
    <property type="evidence" value="ECO:0007669"/>
    <property type="project" value="InterPro"/>
</dbReference>
<keyword evidence="2" id="KW-1133">Transmembrane helix</keyword>
<dbReference type="InterPro" id="IPR002550">
    <property type="entry name" value="CNNM"/>
</dbReference>
<dbReference type="Pfam" id="PF01595">
    <property type="entry name" value="CNNM"/>
    <property type="match status" value="1"/>
</dbReference>
<dbReference type="InterPro" id="IPR045095">
    <property type="entry name" value="ACDP"/>
</dbReference>
<evidence type="ECO:0000313" key="5">
    <source>
        <dbReference type="Proteomes" id="UP000008141"/>
    </source>
</evidence>
<keyword evidence="2" id="KW-0812">Transmembrane</keyword>
<dbReference type="GO" id="GO:0005737">
    <property type="term" value="C:cytoplasm"/>
    <property type="evidence" value="ECO:0007669"/>
    <property type="project" value="TreeGrafter"/>
</dbReference>
<evidence type="ECO:0000259" key="3">
    <source>
        <dbReference type="PROSITE" id="PS51846"/>
    </source>
</evidence>
<dbReference type="InterPro" id="IPR046342">
    <property type="entry name" value="CBS_dom_sf"/>
</dbReference>
<reference evidence="4 5" key="1">
    <citation type="journal article" date="2010" name="Plant Cell">
        <title>The Chlorella variabilis NC64A genome reveals adaptation to photosymbiosis, coevolution with viruses, and cryptic sex.</title>
        <authorList>
            <person name="Blanc G."/>
            <person name="Duncan G."/>
            <person name="Agarkova I."/>
            <person name="Borodovsky M."/>
            <person name="Gurnon J."/>
            <person name="Kuo A."/>
            <person name="Lindquist E."/>
            <person name="Lucas S."/>
            <person name="Pangilinan J."/>
            <person name="Polle J."/>
            <person name="Salamov A."/>
            <person name="Terry A."/>
            <person name="Yamada T."/>
            <person name="Dunigan D.D."/>
            <person name="Grigoriev I.V."/>
            <person name="Claverie J.M."/>
            <person name="Van Etten J.L."/>
        </authorList>
    </citation>
    <scope>NUCLEOTIDE SEQUENCE [LARGE SCALE GENOMIC DNA]</scope>
    <source>
        <strain evidence="4 5">NC64A</strain>
    </source>
</reference>
<dbReference type="GeneID" id="17356682"/>
<dbReference type="PANTHER" id="PTHR12064:SF97">
    <property type="entry name" value="METAL TRANSPORTER CNNM-5"/>
    <property type="match status" value="1"/>
</dbReference>
<dbReference type="STRING" id="554065.E1ZAF7"/>
<dbReference type="RefSeq" id="XP_005849355.1">
    <property type="nucleotide sequence ID" value="XM_005849293.1"/>
</dbReference>
<dbReference type="InParanoid" id="E1ZAF7"/>
<keyword evidence="1" id="KW-0677">Repeat</keyword>
<proteinExistence type="predicted"/>
<dbReference type="OMA" id="YFIHAIW"/>
<dbReference type="PANTHER" id="PTHR12064">
    <property type="entry name" value="METAL TRANSPORTER CNNM"/>
    <property type="match status" value="1"/>
</dbReference>
<name>E1ZAF7_CHLVA</name>
<feature type="domain" description="CNNM transmembrane" evidence="3">
    <location>
        <begin position="1"/>
        <end position="165"/>
    </location>
</feature>
<protein>
    <recommendedName>
        <fullName evidence="3">CNNM transmembrane domain-containing protein</fullName>
    </recommendedName>
</protein>
<feature type="non-terminal residue" evidence="4">
    <location>
        <position position="1"/>
    </location>
</feature>
<feature type="non-terminal residue" evidence="4">
    <location>
        <position position="274"/>
    </location>
</feature>
<dbReference type="Gene3D" id="3.10.580.10">
    <property type="entry name" value="CBS-domain"/>
    <property type="match status" value="1"/>
</dbReference>
<keyword evidence="5" id="KW-1185">Reference proteome</keyword>
<evidence type="ECO:0000313" key="4">
    <source>
        <dbReference type="EMBL" id="EFN57253.1"/>
    </source>
</evidence>
<organism evidence="5">
    <name type="scientific">Chlorella variabilis</name>
    <name type="common">Green alga</name>
    <dbReference type="NCBI Taxonomy" id="554065"/>
    <lineage>
        <taxon>Eukaryota</taxon>
        <taxon>Viridiplantae</taxon>
        <taxon>Chlorophyta</taxon>
        <taxon>core chlorophytes</taxon>
        <taxon>Trebouxiophyceae</taxon>
        <taxon>Chlorellales</taxon>
        <taxon>Chlorellaceae</taxon>
        <taxon>Chlorella clade</taxon>
        <taxon>Chlorella</taxon>
    </lineage>
</organism>
<dbReference type="GO" id="GO:0030026">
    <property type="term" value="P:intracellular manganese ion homeostasis"/>
    <property type="evidence" value="ECO:0007669"/>
    <property type="project" value="TreeGrafter"/>
</dbReference>
<evidence type="ECO:0000256" key="2">
    <source>
        <dbReference type="PROSITE-ProRule" id="PRU01193"/>
    </source>
</evidence>
<dbReference type="Proteomes" id="UP000008141">
    <property type="component" value="Unassembled WGS sequence"/>
</dbReference>
<dbReference type="GO" id="GO:0016020">
    <property type="term" value="C:membrane"/>
    <property type="evidence" value="ECO:0007669"/>
    <property type="project" value="UniProtKB-UniRule"/>
</dbReference>